<feature type="compositionally biased region" description="Basic residues" evidence="1">
    <location>
        <begin position="1"/>
        <end position="10"/>
    </location>
</feature>
<name>D5WNY6_PARAM</name>
<accession>D5WNY6</accession>
<sequence>MQCHATRKQNRKEMKNVKHSSQDRSAAGLHMMIAKAIADIVHLVQQDRTQNLGDKPVIRQHATSWALSFVERELNLSRSSARLYLRCHQQFGTNPEAIRHLRLSDMHLLAGASDELVAVIVAARKADPRLPLREVRRLIDAFRGPGNHYAACNA</sequence>
<dbReference type="EMBL" id="CP002016">
    <property type="protein sequence ID" value="ADG20609.1"/>
    <property type="molecule type" value="Genomic_DNA"/>
</dbReference>
<evidence type="ECO:0000256" key="1">
    <source>
        <dbReference type="SAM" id="MobiDB-lite"/>
    </source>
</evidence>
<feature type="region of interest" description="Disordered" evidence="1">
    <location>
        <begin position="1"/>
        <end position="24"/>
    </location>
</feature>
<dbReference type="Proteomes" id="UP000002190">
    <property type="component" value="Plasmid pBC201"/>
</dbReference>
<dbReference type="KEGG" id="bge:BC1002_6780"/>
<organism evidence="2 3">
    <name type="scientific">Paraburkholderia atlantica</name>
    <dbReference type="NCBI Taxonomy" id="2654982"/>
    <lineage>
        <taxon>Bacteria</taxon>
        <taxon>Pseudomonadati</taxon>
        <taxon>Pseudomonadota</taxon>
        <taxon>Betaproteobacteria</taxon>
        <taxon>Burkholderiales</taxon>
        <taxon>Burkholderiaceae</taxon>
        <taxon>Paraburkholderia</taxon>
    </lineage>
</organism>
<evidence type="ECO:0000313" key="3">
    <source>
        <dbReference type="Proteomes" id="UP000002190"/>
    </source>
</evidence>
<feature type="compositionally biased region" description="Basic and acidic residues" evidence="1">
    <location>
        <begin position="11"/>
        <end position="22"/>
    </location>
</feature>
<dbReference type="AlphaFoldDB" id="D5WNY6"/>
<keyword evidence="2" id="KW-0614">Plasmid</keyword>
<reference evidence="3" key="1">
    <citation type="submission" date="2010-04" db="EMBL/GenBank/DDBJ databases">
        <title>Complete sequence of plasmid 1 of Burkholderia sp. CCGE1002.</title>
        <authorList>
            <consortium name="US DOE Joint Genome Institute"/>
            <person name="Lucas S."/>
            <person name="Copeland A."/>
            <person name="Lapidus A."/>
            <person name="Cheng J.-F."/>
            <person name="Bruce D."/>
            <person name="Goodwin L."/>
            <person name="Pitluck S."/>
            <person name="Chertkov O."/>
            <person name="Detter J.C."/>
            <person name="Han C."/>
            <person name="Tapia R."/>
            <person name="Land M."/>
            <person name="Hauser L."/>
            <person name="Kyrpides N."/>
            <person name="Ovchinnikova G."/>
            <person name="Martinez-Romero E."/>
            <person name="Hernandez M.A.R."/>
            <person name="Tiedje J.M."/>
            <person name="Woyke T."/>
        </authorList>
    </citation>
    <scope>NUCLEOTIDE SEQUENCE [LARGE SCALE GENOMIC DNA]</scope>
    <source>
        <strain evidence="3">CCGE1002</strain>
        <plasmid evidence="3">pBC201</plasmid>
    </source>
</reference>
<evidence type="ECO:0000313" key="2">
    <source>
        <dbReference type="EMBL" id="ADG20609.1"/>
    </source>
</evidence>
<gene>
    <name evidence="2" type="ordered locus">BC1002_6780</name>
</gene>
<dbReference type="HOGENOM" id="CLU_1700944_0_0_4"/>
<proteinExistence type="predicted"/>
<reference evidence="2 3" key="2">
    <citation type="journal article" date="2012" name="J. Bacteriol.">
        <title>Genome Sequences of Burkholderia sp. Strains CCGE1002 and H160, Isolated from Legume Nodules in Mexico and Brazil.</title>
        <authorList>
            <person name="Ormeno-Orrillo E."/>
            <person name="Rogel M.A."/>
            <person name="Chueire L.M."/>
            <person name="Tiedje J.M."/>
            <person name="Martinez-Romero E."/>
            <person name="Hungria M."/>
        </authorList>
    </citation>
    <scope>NUCLEOTIDE SEQUENCE [LARGE SCALE GENOMIC DNA]</scope>
    <source>
        <strain evidence="2 3">CCGE1002</strain>
        <plasmid evidence="3">pBC201</plasmid>
    </source>
</reference>
<geneLocation type="plasmid" evidence="2 3">
    <name>pBC201</name>
</geneLocation>
<protein>
    <submittedName>
        <fullName evidence="2">Uncharacterized protein</fullName>
    </submittedName>
</protein>